<protein>
    <submittedName>
        <fullName evidence="2">Uncharacterized protein YbjQ (UPF0145 family)</fullName>
    </submittedName>
</protein>
<dbReference type="InterPro" id="IPR035439">
    <property type="entry name" value="UPF0145_dom_sf"/>
</dbReference>
<keyword evidence="3" id="KW-1185">Reference proteome</keyword>
<evidence type="ECO:0000313" key="2">
    <source>
        <dbReference type="EMBL" id="TCJ85246.1"/>
    </source>
</evidence>
<proteinExistence type="inferred from homology"/>
<comment type="similarity">
    <text evidence="1">Belongs to the UPF0145 family.</text>
</comment>
<dbReference type="Pfam" id="PF01906">
    <property type="entry name" value="YbjQ_1"/>
    <property type="match status" value="1"/>
</dbReference>
<dbReference type="AlphaFoldDB" id="A0A4R1EU87"/>
<dbReference type="Proteomes" id="UP000294887">
    <property type="component" value="Unassembled WGS sequence"/>
</dbReference>
<dbReference type="SUPFAM" id="SSF117782">
    <property type="entry name" value="YbjQ-like"/>
    <property type="match status" value="1"/>
</dbReference>
<dbReference type="OrthoDB" id="530049at2"/>
<dbReference type="PANTHER" id="PTHR34068">
    <property type="entry name" value="UPF0145 PROTEIN YBJQ"/>
    <property type="match status" value="1"/>
</dbReference>
<evidence type="ECO:0000256" key="1">
    <source>
        <dbReference type="ARBA" id="ARBA00010751"/>
    </source>
</evidence>
<dbReference type="InterPro" id="IPR002765">
    <property type="entry name" value="UPF0145_YbjQ-like"/>
</dbReference>
<dbReference type="RefSeq" id="WP_131906947.1">
    <property type="nucleotide sequence ID" value="NZ_BAAAFU010000001.1"/>
</dbReference>
<dbReference type="EMBL" id="SMFQ01000004">
    <property type="protein sequence ID" value="TCJ85246.1"/>
    <property type="molecule type" value="Genomic_DNA"/>
</dbReference>
<evidence type="ECO:0000313" key="3">
    <source>
        <dbReference type="Proteomes" id="UP000294887"/>
    </source>
</evidence>
<gene>
    <name evidence="2" type="ORF">EV695_3213</name>
</gene>
<comment type="caution">
    <text evidence="2">The sequence shown here is derived from an EMBL/GenBank/DDBJ whole genome shotgun (WGS) entry which is preliminary data.</text>
</comment>
<name>A0A4R1EU87_9GAMM</name>
<sequence>MDQILIVAVLVSLGYFFGRRAEKKHFISLIEREKVMNQLPAMASRMPPQDNRYEQKLVSGNVVIANDYFKTFVAGLRNLFGGKISTYETLLDRGRREAVLRMKDQAQQFGAELVFNVKYETSSISGQDSRKMPIIEVHAYGTALKKL</sequence>
<accession>A0A4R1EU87</accession>
<dbReference type="Gene3D" id="3.30.110.70">
    <property type="entry name" value="Hypothetical protein apc22750. Chain B"/>
    <property type="match status" value="1"/>
</dbReference>
<organism evidence="2 3">
    <name type="scientific">Cocleimonas flava</name>
    <dbReference type="NCBI Taxonomy" id="634765"/>
    <lineage>
        <taxon>Bacteria</taxon>
        <taxon>Pseudomonadati</taxon>
        <taxon>Pseudomonadota</taxon>
        <taxon>Gammaproteobacteria</taxon>
        <taxon>Thiotrichales</taxon>
        <taxon>Thiotrichaceae</taxon>
        <taxon>Cocleimonas</taxon>
    </lineage>
</organism>
<reference evidence="2 3" key="1">
    <citation type="submission" date="2019-03" db="EMBL/GenBank/DDBJ databases">
        <title>Genomic Encyclopedia of Type Strains, Phase IV (KMG-IV): sequencing the most valuable type-strain genomes for metagenomic binning, comparative biology and taxonomic classification.</title>
        <authorList>
            <person name="Goeker M."/>
        </authorList>
    </citation>
    <scope>NUCLEOTIDE SEQUENCE [LARGE SCALE GENOMIC DNA]</scope>
    <source>
        <strain evidence="2 3">DSM 24830</strain>
    </source>
</reference>